<evidence type="ECO:0000256" key="1">
    <source>
        <dbReference type="SAM" id="MobiDB-lite"/>
    </source>
</evidence>
<sequence>MGALAGSKRKPGTPVASPTKATASTKRSRTQYDYCDEKDSESLPEDQWSSDDADSWSDMSVDEDEDQTCQPDSPSGRKVADIQKELGRGMTTPKIEACTGCSCSRSGKQCNASTCSCQGGDACHNPLKKLDLAALFGQDAHAVELHPCFMTWITKQPKAKLERATSTRSLFDMVLDAIVMLDEYKSNATEPYAEWRTKWDGLTVSERDSSDAGLALKQELLRWGLTLRQSQSVYFSFCRRNGWMETDHDWHCDRCGGCRQWREWHCLNCDQCSYGLTLSCANCRGNGDWSPGFESNDGESDDDLHSFLL</sequence>
<proteinExistence type="predicted"/>
<keyword evidence="3" id="KW-1185">Reference proteome</keyword>
<feature type="compositionally biased region" description="Acidic residues" evidence="1">
    <location>
        <begin position="42"/>
        <end position="67"/>
    </location>
</feature>
<evidence type="ECO:0000313" key="2">
    <source>
        <dbReference type="EMBL" id="POS75278.1"/>
    </source>
</evidence>
<name>A0A2P5HYE9_DIAHE</name>
<evidence type="ECO:0008006" key="4">
    <source>
        <dbReference type="Google" id="ProtNLM"/>
    </source>
</evidence>
<reference evidence="2" key="1">
    <citation type="submission" date="2017-09" db="EMBL/GenBank/DDBJ databases">
        <title>Polyketide synthases of a Diaporthe helianthi virulent isolate.</title>
        <authorList>
            <person name="Baroncelli R."/>
        </authorList>
    </citation>
    <scope>NUCLEOTIDE SEQUENCE [LARGE SCALE GENOMIC DNA]</scope>
    <source>
        <strain evidence="2">7/96</strain>
    </source>
</reference>
<accession>A0A2P5HYE9</accession>
<gene>
    <name evidence="2" type="ORF">DHEL01_v206335</name>
</gene>
<dbReference type="Proteomes" id="UP000094444">
    <property type="component" value="Unassembled WGS sequence"/>
</dbReference>
<dbReference type="STRING" id="158607.A0A2P5HYE9"/>
<dbReference type="EMBL" id="MAVT02000508">
    <property type="protein sequence ID" value="POS75278.1"/>
    <property type="molecule type" value="Genomic_DNA"/>
</dbReference>
<dbReference type="OrthoDB" id="10012048at2759"/>
<evidence type="ECO:0000313" key="3">
    <source>
        <dbReference type="Proteomes" id="UP000094444"/>
    </source>
</evidence>
<protein>
    <recommendedName>
        <fullName evidence="4">Tesmin/TSO1-like CXC domain-containing protein</fullName>
    </recommendedName>
</protein>
<feature type="region of interest" description="Disordered" evidence="1">
    <location>
        <begin position="1"/>
        <end position="78"/>
    </location>
</feature>
<comment type="caution">
    <text evidence="2">The sequence shown here is derived from an EMBL/GenBank/DDBJ whole genome shotgun (WGS) entry which is preliminary data.</text>
</comment>
<dbReference type="AlphaFoldDB" id="A0A2P5HYE9"/>
<dbReference type="InParanoid" id="A0A2P5HYE9"/>
<organism evidence="2 3">
    <name type="scientific">Diaporthe helianthi</name>
    <dbReference type="NCBI Taxonomy" id="158607"/>
    <lineage>
        <taxon>Eukaryota</taxon>
        <taxon>Fungi</taxon>
        <taxon>Dikarya</taxon>
        <taxon>Ascomycota</taxon>
        <taxon>Pezizomycotina</taxon>
        <taxon>Sordariomycetes</taxon>
        <taxon>Sordariomycetidae</taxon>
        <taxon>Diaporthales</taxon>
        <taxon>Diaporthaceae</taxon>
        <taxon>Diaporthe</taxon>
    </lineage>
</organism>